<comment type="subcellular location">
    <subcellularLocation>
        <location evidence="1">Cell membrane</location>
        <topology evidence="1">Multi-pass membrane protein</topology>
    </subcellularLocation>
</comment>
<dbReference type="InterPro" id="IPR048454">
    <property type="entry name" value="YetF_N"/>
</dbReference>
<feature type="transmembrane region" description="Helical" evidence="7">
    <location>
        <begin position="18"/>
        <end position="37"/>
    </location>
</feature>
<accession>A0ABV9DDP9</accession>
<comment type="caution">
    <text evidence="10">The sequence shown here is derived from an EMBL/GenBank/DDBJ whole genome shotgun (WGS) entry which is preliminary data.</text>
</comment>
<dbReference type="PANTHER" id="PTHR34582">
    <property type="entry name" value="UPF0702 TRANSMEMBRANE PROTEIN YCAP"/>
    <property type="match status" value="1"/>
</dbReference>
<evidence type="ECO:0000256" key="4">
    <source>
        <dbReference type="ARBA" id="ARBA00022692"/>
    </source>
</evidence>
<evidence type="ECO:0000313" key="11">
    <source>
        <dbReference type="Proteomes" id="UP001595989"/>
    </source>
</evidence>
<dbReference type="Pfam" id="PF20730">
    <property type="entry name" value="YetF_N"/>
    <property type="match status" value="1"/>
</dbReference>
<keyword evidence="11" id="KW-1185">Reference proteome</keyword>
<evidence type="ECO:0000259" key="8">
    <source>
        <dbReference type="Pfam" id="PF04239"/>
    </source>
</evidence>
<keyword evidence="6 7" id="KW-0472">Membrane</keyword>
<evidence type="ECO:0000256" key="1">
    <source>
        <dbReference type="ARBA" id="ARBA00004651"/>
    </source>
</evidence>
<reference evidence="11" key="1">
    <citation type="journal article" date="2019" name="Int. J. Syst. Evol. Microbiol.">
        <title>The Global Catalogue of Microorganisms (GCM) 10K type strain sequencing project: providing services to taxonomists for standard genome sequencing and annotation.</title>
        <authorList>
            <consortium name="The Broad Institute Genomics Platform"/>
            <consortium name="The Broad Institute Genome Sequencing Center for Infectious Disease"/>
            <person name="Wu L."/>
            <person name="Ma J."/>
        </authorList>
    </citation>
    <scope>NUCLEOTIDE SEQUENCE [LARGE SCALE GENOMIC DNA]</scope>
    <source>
        <strain evidence="11">CGMCC 4.7426</strain>
    </source>
</reference>
<dbReference type="EMBL" id="JBHSFU010000003">
    <property type="protein sequence ID" value="MFC4556867.1"/>
    <property type="molecule type" value="Genomic_DNA"/>
</dbReference>
<feature type="transmembrane region" description="Helical" evidence="7">
    <location>
        <begin position="75"/>
        <end position="92"/>
    </location>
</feature>
<evidence type="ECO:0000313" key="10">
    <source>
        <dbReference type="EMBL" id="MFC4556867.1"/>
    </source>
</evidence>
<evidence type="ECO:0000259" key="9">
    <source>
        <dbReference type="Pfam" id="PF20730"/>
    </source>
</evidence>
<feature type="transmembrane region" description="Helical" evidence="7">
    <location>
        <begin position="44"/>
        <end position="63"/>
    </location>
</feature>
<comment type="similarity">
    <text evidence="2">Belongs to the UPF0702 family.</text>
</comment>
<evidence type="ECO:0000256" key="7">
    <source>
        <dbReference type="SAM" id="Phobius"/>
    </source>
</evidence>
<dbReference type="Pfam" id="PF04239">
    <property type="entry name" value="DUF421"/>
    <property type="match status" value="1"/>
</dbReference>
<name>A0ABV9DDP9_9BACI</name>
<sequence>METIDFFSNQHSLTAIEWALRAVIGFIFLVILAKIMGQRSISQLRFMDFIVALMIGNIIAHPLSDPELGLKGSMVTMGVIVALYVVGIYISLKWLPVRKFFNPPPLPLIEYGKINYKNLKKAKISVNVLLSELRKKKTDDIQKVALALWEHGGTISIFLYPQYEPITRETENAPLKLFYLPKTVIVEGRIDPKELELVGKDESWLIQELKTKHNITPDNVLLATLGDNQQLKVYPFN</sequence>
<dbReference type="PANTHER" id="PTHR34582:SF5">
    <property type="entry name" value="UPF0702 TRANSMEMBRANE PROTEIN YETF"/>
    <property type="match status" value="1"/>
</dbReference>
<evidence type="ECO:0000256" key="2">
    <source>
        <dbReference type="ARBA" id="ARBA00006448"/>
    </source>
</evidence>
<dbReference type="InterPro" id="IPR007353">
    <property type="entry name" value="DUF421"/>
</dbReference>
<evidence type="ECO:0000256" key="6">
    <source>
        <dbReference type="ARBA" id="ARBA00023136"/>
    </source>
</evidence>
<keyword evidence="5 7" id="KW-1133">Transmembrane helix</keyword>
<keyword evidence="4 7" id="KW-0812">Transmembrane</keyword>
<keyword evidence="3" id="KW-1003">Cell membrane</keyword>
<feature type="domain" description="YetF C-terminal" evidence="8">
    <location>
        <begin position="93"/>
        <end position="224"/>
    </location>
</feature>
<proteinExistence type="inferred from homology"/>
<dbReference type="Proteomes" id="UP001595989">
    <property type="component" value="Unassembled WGS sequence"/>
</dbReference>
<evidence type="ECO:0000256" key="3">
    <source>
        <dbReference type="ARBA" id="ARBA00022475"/>
    </source>
</evidence>
<evidence type="ECO:0000256" key="5">
    <source>
        <dbReference type="ARBA" id="ARBA00022989"/>
    </source>
</evidence>
<dbReference type="InterPro" id="IPR023090">
    <property type="entry name" value="UPF0702_alpha/beta_dom_sf"/>
</dbReference>
<feature type="domain" description="YetF-like N-terminal transmembrane" evidence="9">
    <location>
        <begin position="17"/>
        <end position="86"/>
    </location>
</feature>
<organism evidence="10 11">
    <name type="scientific">Virgibacillus kekensis</name>
    <dbReference type="NCBI Taxonomy" id="202261"/>
    <lineage>
        <taxon>Bacteria</taxon>
        <taxon>Bacillati</taxon>
        <taxon>Bacillota</taxon>
        <taxon>Bacilli</taxon>
        <taxon>Bacillales</taxon>
        <taxon>Bacillaceae</taxon>
        <taxon>Virgibacillus</taxon>
    </lineage>
</organism>
<gene>
    <name evidence="10" type="ORF">ACFO3D_01435</name>
</gene>
<dbReference type="Gene3D" id="3.30.240.20">
    <property type="entry name" value="bsu07140 like domains"/>
    <property type="match status" value="2"/>
</dbReference>
<protein>
    <submittedName>
        <fullName evidence="10">DUF421 domain-containing protein</fullName>
    </submittedName>
</protein>